<evidence type="ECO:0000256" key="4">
    <source>
        <dbReference type="ARBA" id="ARBA00022989"/>
    </source>
</evidence>
<feature type="transmembrane region" description="Helical" evidence="7">
    <location>
        <begin position="341"/>
        <end position="371"/>
    </location>
</feature>
<dbReference type="RefSeq" id="WP_145184139.1">
    <property type="nucleotide sequence ID" value="NZ_CP036266.1"/>
</dbReference>
<proteinExistence type="inferred from homology"/>
<keyword evidence="9" id="KW-0547">Nucleotide-binding</keyword>
<feature type="domain" description="ABC3 transporter permease C-terminal" evidence="8">
    <location>
        <begin position="306"/>
        <end position="419"/>
    </location>
</feature>
<dbReference type="InterPro" id="IPR050250">
    <property type="entry name" value="Macrolide_Exporter_MacB"/>
</dbReference>
<dbReference type="InterPro" id="IPR003838">
    <property type="entry name" value="ABC3_permease_C"/>
</dbReference>
<evidence type="ECO:0000256" key="3">
    <source>
        <dbReference type="ARBA" id="ARBA00022692"/>
    </source>
</evidence>
<keyword evidence="3 7" id="KW-0812">Transmembrane</keyword>
<reference evidence="9 10" key="1">
    <citation type="submission" date="2019-02" db="EMBL/GenBank/DDBJ databases">
        <title>Deep-cultivation of Planctomycetes and their phenomic and genomic characterization uncovers novel biology.</title>
        <authorList>
            <person name="Wiegand S."/>
            <person name="Jogler M."/>
            <person name="Boedeker C."/>
            <person name="Pinto D."/>
            <person name="Vollmers J."/>
            <person name="Rivas-Marin E."/>
            <person name="Kohn T."/>
            <person name="Peeters S.H."/>
            <person name="Heuer A."/>
            <person name="Rast P."/>
            <person name="Oberbeckmann S."/>
            <person name="Bunk B."/>
            <person name="Jeske O."/>
            <person name="Meyerdierks A."/>
            <person name="Storesund J.E."/>
            <person name="Kallscheuer N."/>
            <person name="Luecker S."/>
            <person name="Lage O.M."/>
            <person name="Pohl T."/>
            <person name="Merkel B.J."/>
            <person name="Hornburger P."/>
            <person name="Mueller R.-W."/>
            <person name="Bruemmer F."/>
            <person name="Labrenz M."/>
            <person name="Spormann A.M."/>
            <person name="Op den Camp H."/>
            <person name="Overmann J."/>
            <person name="Amann R."/>
            <person name="Jetten M.S.M."/>
            <person name="Mascher T."/>
            <person name="Medema M.H."/>
            <person name="Devos D.P."/>
            <person name="Kaster A.-K."/>
            <person name="Ovreas L."/>
            <person name="Rohde M."/>
            <person name="Galperin M.Y."/>
            <person name="Jogler C."/>
        </authorList>
    </citation>
    <scope>NUCLEOTIDE SEQUENCE [LARGE SCALE GENOMIC DNA]</scope>
    <source>
        <strain evidence="9 10">HG66A1</strain>
    </source>
</reference>
<accession>A0A517PN78</accession>
<sequence>MSIFHLILQEMQHRKMNFLLGLLSVIVAVGCLIAALTLLQADEIQTALILQQKEDEVKQAGAELKDAMRKITKGLGFNILILPADQDLEEFHLTGVVSGTMPEDNMRKLSESKIVTINHMLPMVAKKVTWPEKELDIILTGTRGEVPQLHRALKKPLQQPVPAGAMVLGYQVQKKTGLKVGDEVQLMGKGFKVAKVFPERGNSDDSTVWINLKEAQQLLGMENLLNAILALECNCATEDRVAEIRKDVAEILPGTQIIERGPPALARAEARNTAAATAVASLEQEKANRIKLIERHASFAAILVPLVVLGCGAWIGFLSLENVRRRATEIGILRAIGVRSSQVFGIFIIKALLIGLVGALIGYFLGYWIGVTWGDLPAAADPAQVLFSGRWLLLSLVFAPLLSSLSSWIPALLAARQDPATILQEG</sequence>
<dbReference type="OrthoDB" id="274210at2"/>
<evidence type="ECO:0000256" key="5">
    <source>
        <dbReference type="ARBA" id="ARBA00023136"/>
    </source>
</evidence>
<dbReference type="AlphaFoldDB" id="A0A517PN78"/>
<evidence type="ECO:0000313" key="9">
    <source>
        <dbReference type="EMBL" id="QDT20808.1"/>
    </source>
</evidence>
<dbReference type="EMBL" id="CP036266">
    <property type="protein sequence ID" value="QDT20808.1"/>
    <property type="molecule type" value="Genomic_DNA"/>
</dbReference>
<evidence type="ECO:0000259" key="8">
    <source>
        <dbReference type="Pfam" id="PF02687"/>
    </source>
</evidence>
<keyword evidence="9" id="KW-0067">ATP-binding</keyword>
<evidence type="ECO:0000256" key="1">
    <source>
        <dbReference type="ARBA" id="ARBA00004651"/>
    </source>
</evidence>
<keyword evidence="10" id="KW-1185">Reference proteome</keyword>
<keyword evidence="9" id="KW-0378">Hydrolase</keyword>
<name>A0A517PN78_9PLAN</name>
<comment type="similarity">
    <text evidence="6">Belongs to the ABC-4 integral membrane protein family.</text>
</comment>
<dbReference type="GO" id="GO:0022857">
    <property type="term" value="F:transmembrane transporter activity"/>
    <property type="evidence" value="ECO:0007669"/>
    <property type="project" value="TreeGrafter"/>
</dbReference>
<dbReference type="PANTHER" id="PTHR30572:SF4">
    <property type="entry name" value="ABC TRANSPORTER PERMEASE YTRF"/>
    <property type="match status" value="1"/>
</dbReference>
<organism evidence="9 10">
    <name type="scientific">Gimesia chilikensis</name>
    <dbReference type="NCBI Taxonomy" id="2605989"/>
    <lineage>
        <taxon>Bacteria</taxon>
        <taxon>Pseudomonadati</taxon>
        <taxon>Planctomycetota</taxon>
        <taxon>Planctomycetia</taxon>
        <taxon>Planctomycetales</taxon>
        <taxon>Planctomycetaceae</taxon>
        <taxon>Gimesia</taxon>
    </lineage>
</organism>
<feature type="transmembrane region" description="Helical" evidence="7">
    <location>
        <begin position="391"/>
        <end position="415"/>
    </location>
</feature>
<gene>
    <name evidence="9" type="primary">macB_3</name>
    <name evidence="9" type="ORF">HG66A1_25970</name>
</gene>
<feature type="transmembrane region" description="Helical" evidence="7">
    <location>
        <begin position="299"/>
        <end position="320"/>
    </location>
</feature>
<comment type="subcellular location">
    <subcellularLocation>
        <location evidence="1">Cell membrane</location>
        <topology evidence="1">Multi-pass membrane protein</topology>
    </subcellularLocation>
</comment>
<dbReference type="EC" id="3.6.3.-" evidence="9"/>
<keyword evidence="2" id="KW-1003">Cell membrane</keyword>
<keyword evidence="5 7" id="KW-0472">Membrane</keyword>
<evidence type="ECO:0000256" key="2">
    <source>
        <dbReference type="ARBA" id="ARBA00022475"/>
    </source>
</evidence>
<dbReference type="Pfam" id="PF02687">
    <property type="entry name" value="FtsX"/>
    <property type="match status" value="1"/>
</dbReference>
<keyword evidence="4 7" id="KW-1133">Transmembrane helix</keyword>
<evidence type="ECO:0000313" key="10">
    <source>
        <dbReference type="Proteomes" id="UP000320421"/>
    </source>
</evidence>
<dbReference type="PANTHER" id="PTHR30572">
    <property type="entry name" value="MEMBRANE COMPONENT OF TRANSPORTER-RELATED"/>
    <property type="match status" value="1"/>
</dbReference>
<evidence type="ECO:0000256" key="6">
    <source>
        <dbReference type="ARBA" id="ARBA00038076"/>
    </source>
</evidence>
<evidence type="ECO:0000256" key="7">
    <source>
        <dbReference type="SAM" id="Phobius"/>
    </source>
</evidence>
<dbReference type="GO" id="GO:0016787">
    <property type="term" value="F:hydrolase activity"/>
    <property type="evidence" value="ECO:0007669"/>
    <property type="project" value="UniProtKB-KW"/>
</dbReference>
<dbReference type="GO" id="GO:0005886">
    <property type="term" value="C:plasma membrane"/>
    <property type="evidence" value="ECO:0007669"/>
    <property type="project" value="UniProtKB-SubCell"/>
</dbReference>
<dbReference type="Proteomes" id="UP000320421">
    <property type="component" value="Chromosome"/>
</dbReference>
<protein>
    <submittedName>
        <fullName evidence="9">Macrolide export ATP-binding/permease protein MacB</fullName>
        <ecNumber evidence="9">3.6.3.-</ecNumber>
    </submittedName>
</protein>
<dbReference type="GO" id="GO:0005524">
    <property type="term" value="F:ATP binding"/>
    <property type="evidence" value="ECO:0007669"/>
    <property type="project" value="UniProtKB-KW"/>
</dbReference>